<organism evidence="1 2">
    <name type="scientific">Parelaphostrongylus tenuis</name>
    <name type="common">Meningeal worm</name>
    <dbReference type="NCBI Taxonomy" id="148309"/>
    <lineage>
        <taxon>Eukaryota</taxon>
        <taxon>Metazoa</taxon>
        <taxon>Ecdysozoa</taxon>
        <taxon>Nematoda</taxon>
        <taxon>Chromadorea</taxon>
        <taxon>Rhabditida</taxon>
        <taxon>Rhabditina</taxon>
        <taxon>Rhabditomorpha</taxon>
        <taxon>Strongyloidea</taxon>
        <taxon>Metastrongylidae</taxon>
        <taxon>Parelaphostrongylus</taxon>
    </lineage>
</organism>
<comment type="caution">
    <text evidence="1">The sequence shown here is derived from an EMBL/GenBank/DDBJ whole genome shotgun (WGS) entry which is preliminary data.</text>
</comment>
<name>A0AAD5REP2_PARTN</name>
<keyword evidence="2" id="KW-1185">Reference proteome</keyword>
<reference evidence="1" key="1">
    <citation type="submission" date="2021-06" db="EMBL/GenBank/DDBJ databases">
        <title>Parelaphostrongylus tenuis whole genome reference sequence.</title>
        <authorList>
            <person name="Garwood T.J."/>
            <person name="Larsen P.A."/>
            <person name="Fountain-Jones N.M."/>
            <person name="Garbe J.R."/>
            <person name="Macchietto M.G."/>
            <person name="Kania S.A."/>
            <person name="Gerhold R.W."/>
            <person name="Richards J.E."/>
            <person name="Wolf T.M."/>
        </authorList>
    </citation>
    <scope>NUCLEOTIDE SEQUENCE</scope>
    <source>
        <strain evidence="1">MNPRO001-30</strain>
        <tissue evidence="1">Meninges</tissue>
    </source>
</reference>
<protein>
    <submittedName>
        <fullName evidence="1">Uncharacterized protein</fullName>
    </submittedName>
</protein>
<proteinExistence type="predicted"/>
<dbReference type="Proteomes" id="UP001196413">
    <property type="component" value="Unassembled WGS sequence"/>
</dbReference>
<accession>A0AAD5REP2</accession>
<evidence type="ECO:0000313" key="1">
    <source>
        <dbReference type="EMBL" id="KAJ1375073.1"/>
    </source>
</evidence>
<dbReference type="AlphaFoldDB" id="A0AAD5REP2"/>
<sequence length="51" mass="5784">MDMICHLRARLRIEKHELPPGPFPVTNTVSTALNAQRTQVSWHRGDFGGLQ</sequence>
<dbReference type="EMBL" id="JAHQIW010007505">
    <property type="protein sequence ID" value="KAJ1375073.1"/>
    <property type="molecule type" value="Genomic_DNA"/>
</dbReference>
<evidence type="ECO:0000313" key="2">
    <source>
        <dbReference type="Proteomes" id="UP001196413"/>
    </source>
</evidence>
<gene>
    <name evidence="1" type="ORF">KIN20_038310</name>
</gene>